<evidence type="ECO:0000256" key="10">
    <source>
        <dbReference type="ARBA" id="ARBA00022833"/>
    </source>
</evidence>
<dbReference type="OrthoDB" id="527344at2759"/>
<dbReference type="EMBL" id="KQ257450">
    <property type="protein sequence ID" value="KND04810.1"/>
    <property type="molecule type" value="Genomic_DNA"/>
</dbReference>
<name>A0A0L0HV87_SPIPD</name>
<proteinExistence type="inferred from homology"/>
<keyword evidence="9" id="KW-0378">Hydrolase</keyword>
<evidence type="ECO:0000313" key="12">
    <source>
        <dbReference type="EMBL" id="KND04810.1"/>
    </source>
</evidence>
<evidence type="ECO:0000259" key="11">
    <source>
        <dbReference type="SMART" id="SM00849"/>
    </source>
</evidence>
<dbReference type="GO" id="GO:0005739">
    <property type="term" value="C:mitochondrion"/>
    <property type="evidence" value="ECO:0007669"/>
    <property type="project" value="TreeGrafter"/>
</dbReference>
<dbReference type="RefSeq" id="XP_016612849.1">
    <property type="nucleotide sequence ID" value="XM_016748837.1"/>
</dbReference>
<evidence type="ECO:0000256" key="4">
    <source>
        <dbReference type="ARBA" id="ARBA00012477"/>
    </source>
</evidence>
<keyword evidence="5" id="KW-0819">tRNA processing</keyword>
<dbReference type="InterPro" id="IPR036866">
    <property type="entry name" value="RibonucZ/Hydroxyglut_hydro"/>
</dbReference>
<keyword evidence="10" id="KW-0862">Zinc</keyword>
<dbReference type="EC" id="3.1.26.11" evidence="4"/>
<evidence type="ECO:0000256" key="5">
    <source>
        <dbReference type="ARBA" id="ARBA00022694"/>
    </source>
</evidence>
<gene>
    <name evidence="12" type="ORF">SPPG_00513</name>
</gene>
<dbReference type="STRING" id="645134.A0A0L0HV87"/>
<dbReference type="eggNOG" id="KOG2121">
    <property type="taxonomic scope" value="Eukaryota"/>
</dbReference>
<keyword evidence="6" id="KW-0540">Nuclease</keyword>
<evidence type="ECO:0000256" key="3">
    <source>
        <dbReference type="ARBA" id="ARBA00007823"/>
    </source>
</evidence>
<evidence type="ECO:0000256" key="9">
    <source>
        <dbReference type="ARBA" id="ARBA00022801"/>
    </source>
</evidence>
<dbReference type="InterPro" id="IPR027794">
    <property type="entry name" value="tRNase_Z_dom"/>
</dbReference>
<dbReference type="Gene3D" id="3.60.15.10">
    <property type="entry name" value="Ribonuclease Z/Hydroxyacylglutathione hydrolase-like"/>
    <property type="match status" value="2"/>
</dbReference>
<sequence length="848" mass="94415">MRARALAPCVVARFAQLPDIAAFLSVAYRSCSLPKQRPHRSFSTSHTARMRYYLQILSTNTVDSSPAVLLHFDSQRYLFNCGEGTQRFCHEHKVRLAKVKNIFLTRVAWDCVGGLPGMLLTLADAGSSSMRLNGPNNLTHFMAATRHFIYRQSLDLSTFEFHETKGEPFQDENITVHPVYLAPEPIVSPETQNAATNGPDVITFSRKRKNESQNDHLICKRAFLRRMFPVDQGYHPLSDHTGTEITDVTIPAGEGETATVVAMEDIKDSNEDEVVVPRTEIGRLGSARLPRTEPDHVVLSYICRGPNVPGKFNPVAAQKLGVKPGKDFGILAGGQTVTTADGTVVYPHMCMGEPRPGAIFVIIDCPSPAYINALVNSPEFAPFYDTTNGNHVRCVVHITGDGVLSDPRYVEWMNKFGHQTRHFIISRRHNPMGISYLAAGNLQHKLNVLDAEVFPLPYFTNDPEEDLRTIMDLPKGAVMATPLTNYIIEPAPKVDNSEALRPFLREEVSGLAEPDLISCIKKDIERRHATSSVVPPEKDVTIIPLGTGAAIPGKYRNVSSTFLMLSSGNVLLDAGEGTLGQLFRHFGPDMMKEALRNLRMIFVSHLHADHHLGVVRILKYWDEVRDSRNPQPLIIVAPARYQIWLEEYADCEEFGLKHVLFLNAEDVRWNASGTDGRDEDVEKTTTINTLKKTLHLKDIHTVGVHHCPWAYALVLDTEAAGKVVFSGDCRPSEDLVNAGRGASVVIHEATLEDDKVEEALEKRHCTTGEAIQVAKSMEAQNLLLTHFSQRYPKIPILPNDVDDDLTQVKVGIAYDLMRAKLSSFWRLPLLVPGLRALFPQDDNDGVNR</sequence>
<dbReference type="Pfam" id="PF12706">
    <property type="entry name" value="Lactamase_B_2"/>
    <property type="match status" value="1"/>
</dbReference>
<reference evidence="12 13" key="1">
    <citation type="submission" date="2009-08" db="EMBL/GenBank/DDBJ databases">
        <title>The Genome Sequence of Spizellomyces punctatus strain DAOM BR117.</title>
        <authorList>
            <consortium name="The Broad Institute Genome Sequencing Platform"/>
            <person name="Russ C."/>
            <person name="Cuomo C."/>
            <person name="Shea T."/>
            <person name="Young S.K."/>
            <person name="Zeng Q."/>
            <person name="Koehrsen M."/>
            <person name="Haas B."/>
            <person name="Borodovsky M."/>
            <person name="Guigo R."/>
            <person name="Alvarado L."/>
            <person name="Berlin A."/>
            <person name="Bochicchio J."/>
            <person name="Borenstein D."/>
            <person name="Chapman S."/>
            <person name="Chen Z."/>
            <person name="Engels R."/>
            <person name="Freedman E."/>
            <person name="Gellesch M."/>
            <person name="Goldberg J."/>
            <person name="Griggs A."/>
            <person name="Gujja S."/>
            <person name="Heiman D."/>
            <person name="Hepburn T."/>
            <person name="Howarth C."/>
            <person name="Jen D."/>
            <person name="Larson L."/>
            <person name="Lewis B."/>
            <person name="Mehta T."/>
            <person name="Park D."/>
            <person name="Pearson M."/>
            <person name="Roberts A."/>
            <person name="Saif S."/>
            <person name="Shenoy N."/>
            <person name="Sisk P."/>
            <person name="Stolte C."/>
            <person name="Sykes S."/>
            <person name="Thomson T."/>
            <person name="Walk T."/>
            <person name="White J."/>
            <person name="Yandava C."/>
            <person name="Burger G."/>
            <person name="Gray M.W."/>
            <person name="Holland P.W.H."/>
            <person name="King N."/>
            <person name="Lang F.B.F."/>
            <person name="Roger A.J."/>
            <person name="Ruiz-Trillo I."/>
            <person name="Lander E."/>
            <person name="Nusbaum C."/>
        </authorList>
    </citation>
    <scope>NUCLEOTIDE SEQUENCE [LARGE SCALE GENOMIC DNA]</scope>
    <source>
        <strain evidence="12 13">DAOM BR117</strain>
    </source>
</reference>
<dbReference type="GO" id="GO:0042781">
    <property type="term" value="F:3'-tRNA processing endoribonuclease activity"/>
    <property type="evidence" value="ECO:0007669"/>
    <property type="project" value="UniProtKB-EC"/>
</dbReference>
<dbReference type="InterPro" id="IPR047151">
    <property type="entry name" value="RNZ2-like"/>
</dbReference>
<dbReference type="Pfam" id="PF13691">
    <property type="entry name" value="Lactamase_B_4"/>
    <property type="match status" value="1"/>
</dbReference>
<dbReference type="OMA" id="INYICQL"/>
<dbReference type="AlphaFoldDB" id="A0A0L0HV87"/>
<comment type="similarity">
    <text evidence="3">Belongs to the RNase Z family.</text>
</comment>
<keyword evidence="13" id="KW-1185">Reference proteome</keyword>
<dbReference type="SUPFAM" id="SSF56281">
    <property type="entry name" value="Metallo-hydrolase/oxidoreductase"/>
    <property type="match status" value="2"/>
</dbReference>
<organism evidence="12 13">
    <name type="scientific">Spizellomyces punctatus (strain DAOM BR117)</name>
    <dbReference type="NCBI Taxonomy" id="645134"/>
    <lineage>
        <taxon>Eukaryota</taxon>
        <taxon>Fungi</taxon>
        <taxon>Fungi incertae sedis</taxon>
        <taxon>Chytridiomycota</taxon>
        <taxon>Chytridiomycota incertae sedis</taxon>
        <taxon>Chytridiomycetes</taxon>
        <taxon>Spizellomycetales</taxon>
        <taxon>Spizellomycetaceae</taxon>
        <taxon>Spizellomyces</taxon>
    </lineage>
</organism>
<evidence type="ECO:0000256" key="6">
    <source>
        <dbReference type="ARBA" id="ARBA00022722"/>
    </source>
</evidence>
<dbReference type="InterPro" id="IPR001279">
    <property type="entry name" value="Metallo-B-lactamas"/>
</dbReference>
<comment type="catalytic activity">
    <reaction evidence="1">
        <text>Endonucleolytic cleavage of RNA, removing extra 3' nucleotides from tRNA precursor, generating 3' termini of tRNAs. A 3'-hydroxy group is left at the tRNA terminus and a 5'-phosphoryl group is left at the trailer molecule.</text>
        <dbReference type="EC" id="3.1.26.11"/>
    </reaction>
</comment>
<dbReference type="GO" id="GO:0046872">
    <property type="term" value="F:metal ion binding"/>
    <property type="evidence" value="ECO:0007669"/>
    <property type="project" value="UniProtKB-KW"/>
</dbReference>
<dbReference type="VEuPathDB" id="FungiDB:SPPG_00513"/>
<dbReference type="CDD" id="cd07718">
    <property type="entry name" value="RNaseZ_ELAC1_ELAC2-C-term-like_MBL-fold"/>
    <property type="match status" value="1"/>
</dbReference>
<protein>
    <recommendedName>
        <fullName evidence="4">ribonuclease Z</fullName>
        <ecNumber evidence="4">3.1.26.11</ecNumber>
    </recommendedName>
</protein>
<dbReference type="SMART" id="SM00849">
    <property type="entry name" value="Lactamase_B"/>
    <property type="match status" value="1"/>
</dbReference>
<keyword evidence="8" id="KW-0255">Endonuclease</keyword>
<dbReference type="FunCoup" id="A0A0L0HV87">
    <property type="interactions" value="585"/>
</dbReference>
<dbReference type="GO" id="GO:1990180">
    <property type="term" value="P:mitochondrial tRNA 3'-end processing"/>
    <property type="evidence" value="ECO:0007669"/>
    <property type="project" value="TreeGrafter"/>
</dbReference>
<dbReference type="GeneID" id="27684233"/>
<evidence type="ECO:0000256" key="2">
    <source>
        <dbReference type="ARBA" id="ARBA00001947"/>
    </source>
</evidence>
<evidence type="ECO:0000256" key="8">
    <source>
        <dbReference type="ARBA" id="ARBA00022759"/>
    </source>
</evidence>
<dbReference type="Proteomes" id="UP000053201">
    <property type="component" value="Unassembled WGS sequence"/>
</dbReference>
<comment type="cofactor">
    <cofactor evidence="2">
        <name>Zn(2+)</name>
        <dbReference type="ChEBI" id="CHEBI:29105"/>
    </cofactor>
</comment>
<evidence type="ECO:0000313" key="13">
    <source>
        <dbReference type="Proteomes" id="UP000053201"/>
    </source>
</evidence>
<keyword evidence="7" id="KW-0479">Metal-binding</keyword>
<dbReference type="PANTHER" id="PTHR12553:SF49">
    <property type="entry name" value="ZINC PHOSPHODIESTERASE ELAC PROTEIN 2"/>
    <property type="match status" value="1"/>
</dbReference>
<dbReference type="PANTHER" id="PTHR12553">
    <property type="entry name" value="ZINC PHOSPHODIESTERASE ELAC PROTEIN 2"/>
    <property type="match status" value="1"/>
</dbReference>
<evidence type="ECO:0000256" key="7">
    <source>
        <dbReference type="ARBA" id="ARBA00022723"/>
    </source>
</evidence>
<evidence type="ECO:0000256" key="1">
    <source>
        <dbReference type="ARBA" id="ARBA00000402"/>
    </source>
</evidence>
<accession>A0A0L0HV87</accession>
<feature type="domain" description="Metallo-beta-lactamase" evidence="11">
    <location>
        <begin position="557"/>
        <end position="777"/>
    </location>
</feature>
<dbReference type="InParanoid" id="A0A0L0HV87"/>